<keyword evidence="3" id="KW-1185">Reference proteome</keyword>
<sequence>MFGKNRKLLRDGTPGRAVIVDALRSGGHLTANGGATPVTYRLRLRIHLPDGTTTDTECQLGGLTHSAHTYFSAGDIVPVRYDATDPTHATVDEAALLAEREAKQREAEAEAVERADRTLSGQPDPGPARNLPTDAAMRTAYDRWRTAAARTKEAKAAHKEAQRADDKGATLRAFNASVKRGAEERTARERYQELRKARPDWMVEDQ</sequence>
<name>A0ABP5FI19_9ACTN</name>
<accession>A0ABP5FI19</accession>
<evidence type="ECO:0000313" key="3">
    <source>
        <dbReference type="Proteomes" id="UP001500751"/>
    </source>
</evidence>
<dbReference type="RefSeq" id="WP_344665621.1">
    <property type="nucleotide sequence ID" value="NZ_BAAAQN010000011.1"/>
</dbReference>
<evidence type="ECO:0000313" key="2">
    <source>
        <dbReference type="EMBL" id="GAA2025259.1"/>
    </source>
</evidence>
<comment type="caution">
    <text evidence="2">The sequence shown here is derived from an EMBL/GenBank/DDBJ whole genome shotgun (WGS) entry which is preliminary data.</text>
</comment>
<reference evidence="3" key="1">
    <citation type="journal article" date="2019" name="Int. J. Syst. Evol. Microbiol.">
        <title>The Global Catalogue of Microorganisms (GCM) 10K type strain sequencing project: providing services to taxonomists for standard genome sequencing and annotation.</title>
        <authorList>
            <consortium name="The Broad Institute Genomics Platform"/>
            <consortium name="The Broad Institute Genome Sequencing Center for Infectious Disease"/>
            <person name="Wu L."/>
            <person name="Ma J."/>
        </authorList>
    </citation>
    <scope>NUCLEOTIDE SEQUENCE [LARGE SCALE GENOMIC DNA]</scope>
    <source>
        <strain evidence="3">JCM 16014</strain>
    </source>
</reference>
<protein>
    <submittedName>
        <fullName evidence="2">Uncharacterized protein</fullName>
    </submittedName>
</protein>
<dbReference type="Proteomes" id="UP001500751">
    <property type="component" value="Unassembled WGS sequence"/>
</dbReference>
<dbReference type="EMBL" id="BAAAQN010000011">
    <property type="protein sequence ID" value="GAA2025259.1"/>
    <property type="molecule type" value="Genomic_DNA"/>
</dbReference>
<feature type="region of interest" description="Disordered" evidence="1">
    <location>
        <begin position="102"/>
        <end position="133"/>
    </location>
</feature>
<gene>
    <name evidence="2" type="ORF">GCM10009839_24090</name>
</gene>
<proteinExistence type="predicted"/>
<organism evidence="2 3">
    <name type="scientific">Catenulispora yoronensis</name>
    <dbReference type="NCBI Taxonomy" id="450799"/>
    <lineage>
        <taxon>Bacteria</taxon>
        <taxon>Bacillati</taxon>
        <taxon>Actinomycetota</taxon>
        <taxon>Actinomycetes</taxon>
        <taxon>Catenulisporales</taxon>
        <taxon>Catenulisporaceae</taxon>
        <taxon>Catenulispora</taxon>
    </lineage>
</organism>
<evidence type="ECO:0000256" key="1">
    <source>
        <dbReference type="SAM" id="MobiDB-lite"/>
    </source>
</evidence>
<feature type="compositionally biased region" description="Basic and acidic residues" evidence="1">
    <location>
        <begin position="102"/>
        <end position="117"/>
    </location>
</feature>
<feature type="region of interest" description="Disordered" evidence="1">
    <location>
        <begin position="150"/>
        <end position="169"/>
    </location>
</feature>